<reference evidence="1 2" key="1">
    <citation type="submission" date="2024-01" db="EMBL/GenBank/DDBJ databases">
        <authorList>
            <person name="Waweru B."/>
        </authorList>
    </citation>
    <scope>NUCLEOTIDE SEQUENCE [LARGE SCALE GENOMIC DNA]</scope>
</reference>
<protein>
    <submittedName>
        <fullName evidence="1">Uncharacterized protein</fullName>
    </submittedName>
</protein>
<sequence>MDLRALVCFNYEDADDAINTNSDSISKTHNFEQHEIGKSGCDERKLAVPTKNGIALLESGNGMKFMMYGSEINGDIISSSYAISVRSNAEEKSDGYLAFFDVKVKRATNLADVVEQGSIGGLFMSTEAVIETKQDMGLSICQMVRLDSFTYRFRVLKMGDFSAGSHSTEIENLRLLMGLMDLLG</sequence>
<dbReference type="Proteomes" id="UP001314170">
    <property type="component" value="Unassembled WGS sequence"/>
</dbReference>
<gene>
    <name evidence="1" type="ORF">DCAF_LOCUS11185</name>
</gene>
<dbReference type="EMBL" id="CAWUPB010000994">
    <property type="protein sequence ID" value="CAK7336178.1"/>
    <property type="molecule type" value="Genomic_DNA"/>
</dbReference>
<comment type="caution">
    <text evidence="1">The sequence shown here is derived from an EMBL/GenBank/DDBJ whole genome shotgun (WGS) entry which is preliminary data.</text>
</comment>
<dbReference type="AlphaFoldDB" id="A0AAV1RLE5"/>
<organism evidence="1 2">
    <name type="scientific">Dovyalis caffra</name>
    <dbReference type="NCBI Taxonomy" id="77055"/>
    <lineage>
        <taxon>Eukaryota</taxon>
        <taxon>Viridiplantae</taxon>
        <taxon>Streptophyta</taxon>
        <taxon>Embryophyta</taxon>
        <taxon>Tracheophyta</taxon>
        <taxon>Spermatophyta</taxon>
        <taxon>Magnoliopsida</taxon>
        <taxon>eudicotyledons</taxon>
        <taxon>Gunneridae</taxon>
        <taxon>Pentapetalae</taxon>
        <taxon>rosids</taxon>
        <taxon>fabids</taxon>
        <taxon>Malpighiales</taxon>
        <taxon>Salicaceae</taxon>
        <taxon>Flacourtieae</taxon>
        <taxon>Dovyalis</taxon>
    </lineage>
</organism>
<accession>A0AAV1RLE5</accession>
<proteinExistence type="predicted"/>
<evidence type="ECO:0000313" key="2">
    <source>
        <dbReference type="Proteomes" id="UP001314170"/>
    </source>
</evidence>
<keyword evidence="2" id="KW-1185">Reference proteome</keyword>
<evidence type="ECO:0000313" key="1">
    <source>
        <dbReference type="EMBL" id="CAK7336178.1"/>
    </source>
</evidence>
<name>A0AAV1RLE5_9ROSI</name>